<proteinExistence type="predicted"/>
<evidence type="ECO:0000256" key="1">
    <source>
        <dbReference type="SAM" id="MobiDB-lite"/>
    </source>
</evidence>
<dbReference type="GeneID" id="19469580"/>
<feature type="region of interest" description="Disordered" evidence="1">
    <location>
        <begin position="248"/>
        <end position="274"/>
    </location>
</feature>
<organism evidence="2 3">
    <name type="scientific">Glarea lozoyensis (strain ATCC 20868 / MF5171)</name>
    <dbReference type="NCBI Taxonomy" id="1116229"/>
    <lineage>
        <taxon>Eukaryota</taxon>
        <taxon>Fungi</taxon>
        <taxon>Dikarya</taxon>
        <taxon>Ascomycota</taxon>
        <taxon>Pezizomycotina</taxon>
        <taxon>Leotiomycetes</taxon>
        <taxon>Helotiales</taxon>
        <taxon>Helotiaceae</taxon>
        <taxon>Glarea</taxon>
    </lineage>
</organism>
<dbReference type="AlphaFoldDB" id="S3DCP7"/>
<sequence length="360" mass="41277">MLESGHIHVHEVEKHQSICFLLETEMYSSTGDPRRYSYACDGTQIYSVGGWGLMTPTSPPVDRGYFAGAFVPSSPMPNYGFQSPNSYGSLISPPTQPMFRQNIFEDYNPRYIEDLRTERTYLLNTLRIENERARELLNRVPLLECGVVDNQVPQMRRKMRKQLGWIRHRLNETNQQEQAIMARLGQLMEQIRLAENRRIQMEMESFNFQCMHDTAVNNMQSLHLDPRTPHFHPEGGYPFPVITEVVENDSYNDGAGPSDEPPPQKDDGHNNSIDETSSALTKEEKELIVHGTVGGSEHVINKRPDLSQRSSSISIEERLFDDGFGGEQIQEQRRHSLPTLPGVSQIWAPLESERRDMMEE</sequence>
<dbReference type="KEGG" id="glz:GLAREA_10534"/>
<evidence type="ECO:0000313" key="2">
    <source>
        <dbReference type="EMBL" id="EPE34839.1"/>
    </source>
</evidence>
<protein>
    <submittedName>
        <fullName evidence="2">Uncharacterized protein</fullName>
    </submittedName>
</protein>
<dbReference type="STRING" id="1116229.S3DCP7"/>
<dbReference type="Proteomes" id="UP000016922">
    <property type="component" value="Unassembled WGS sequence"/>
</dbReference>
<gene>
    <name evidence="2" type="ORF">GLAREA_10534</name>
</gene>
<name>S3DCP7_GLAL2</name>
<dbReference type="OrthoDB" id="5226586at2759"/>
<dbReference type="HOGENOM" id="CLU_769556_0_0_1"/>
<accession>S3DCP7</accession>
<keyword evidence="3" id="KW-1185">Reference proteome</keyword>
<dbReference type="EMBL" id="KE145355">
    <property type="protein sequence ID" value="EPE34839.1"/>
    <property type="molecule type" value="Genomic_DNA"/>
</dbReference>
<reference evidence="2 3" key="1">
    <citation type="journal article" date="2013" name="BMC Genomics">
        <title>Genomics-driven discovery of the pneumocandin biosynthetic gene cluster in the fungus Glarea lozoyensis.</title>
        <authorList>
            <person name="Chen L."/>
            <person name="Yue Q."/>
            <person name="Zhang X."/>
            <person name="Xiang M."/>
            <person name="Wang C."/>
            <person name="Li S."/>
            <person name="Che Y."/>
            <person name="Ortiz-Lopez F.J."/>
            <person name="Bills G.F."/>
            <person name="Liu X."/>
            <person name="An Z."/>
        </authorList>
    </citation>
    <scope>NUCLEOTIDE SEQUENCE [LARGE SCALE GENOMIC DNA]</scope>
    <source>
        <strain evidence="3">ATCC 20868 / MF5171</strain>
    </source>
</reference>
<dbReference type="RefSeq" id="XP_008077826.1">
    <property type="nucleotide sequence ID" value="XM_008079635.1"/>
</dbReference>
<evidence type="ECO:0000313" key="3">
    <source>
        <dbReference type="Proteomes" id="UP000016922"/>
    </source>
</evidence>